<gene>
    <name evidence="2" type="ORF">PA7_23380</name>
</gene>
<organism evidence="2 3">
    <name type="scientific">Pseudonocardia asaccharolytica DSM 44247 = NBRC 16224</name>
    <dbReference type="NCBI Taxonomy" id="1123024"/>
    <lineage>
        <taxon>Bacteria</taxon>
        <taxon>Bacillati</taxon>
        <taxon>Actinomycetota</taxon>
        <taxon>Actinomycetes</taxon>
        <taxon>Pseudonocardiales</taxon>
        <taxon>Pseudonocardiaceae</taxon>
        <taxon>Pseudonocardia</taxon>
    </lineage>
</organism>
<feature type="region of interest" description="Disordered" evidence="1">
    <location>
        <begin position="43"/>
        <end position="74"/>
    </location>
</feature>
<dbReference type="RefSeq" id="WP_028928502.1">
    <property type="nucleotide sequence ID" value="NZ_AUII01000001.1"/>
</dbReference>
<reference evidence="2 3" key="1">
    <citation type="submission" date="2019-07" db="EMBL/GenBank/DDBJ databases">
        <title>Whole genome shotgun sequence of Pseudonocardia asaccharolytica NBRC 16224.</title>
        <authorList>
            <person name="Hosoyama A."/>
            <person name="Uohara A."/>
            <person name="Ohji S."/>
            <person name="Ichikawa N."/>
        </authorList>
    </citation>
    <scope>NUCLEOTIDE SEQUENCE [LARGE SCALE GENOMIC DNA]</scope>
    <source>
        <strain evidence="2 3">NBRC 16224</strain>
    </source>
</reference>
<sequence>MNESGQQPPAPDYDDKGVPGFDFVRDKIEGRYATSLGAGELAEDTEAARSLAEQQEDREKAAKDRLEQIRKSLG</sequence>
<proteinExistence type="predicted"/>
<evidence type="ECO:0000256" key="1">
    <source>
        <dbReference type="SAM" id="MobiDB-lite"/>
    </source>
</evidence>
<comment type="caution">
    <text evidence="2">The sequence shown here is derived from an EMBL/GenBank/DDBJ whole genome shotgun (WGS) entry which is preliminary data.</text>
</comment>
<evidence type="ECO:0000313" key="3">
    <source>
        <dbReference type="Proteomes" id="UP000321328"/>
    </source>
</evidence>
<name>A0A511D161_9PSEU</name>
<dbReference type="OrthoDB" id="4377479at2"/>
<evidence type="ECO:0000313" key="2">
    <source>
        <dbReference type="EMBL" id="GEL18501.1"/>
    </source>
</evidence>
<feature type="region of interest" description="Disordered" evidence="1">
    <location>
        <begin position="1"/>
        <end position="21"/>
    </location>
</feature>
<protein>
    <recommendedName>
        <fullName evidence="4">PspA domain-containing protein</fullName>
    </recommendedName>
</protein>
<keyword evidence="3" id="KW-1185">Reference proteome</keyword>
<dbReference type="Proteomes" id="UP000321328">
    <property type="component" value="Unassembled WGS sequence"/>
</dbReference>
<dbReference type="AlphaFoldDB" id="A0A511D161"/>
<accession>A0A511D161</accession>
<evidence type="ECO:0008006" key="4">
    <source>
        <dbReference type="Google" id="ProtNLM"/>
    </source>
</evidence>
<dbReference type="EMBL" id="BJVI01000021">
    <property type="protein sequence ID" value="GEL18501.1"/>
    <property type="molecule type" value="Genomic_DNA"/>
</dbReference>
<feature type="compositionally biased region" description="Basic and acidic residues" evidence="1">
    <location>
        <begin position="55"/>
        <end position="74"/>
    </location>
</feature>
<dbReference type="STRING" id="1123024.GCA_000423625_00208"/>